<comment type="subcellular location">
    <subcellularLocation>
        <location evidence="2 12">Cell inner membrane</location>
        <topology evidence="2 12">Single-pass membrane protein</topology>
    </subcellularLocation>
</comment>
<evidence type="ECO:0000256" key="6">
    <source>
        <dbReference type="ARBA" id="ARBA00022475"/>
    </source>
</evidence>
<dbReference type="Proteomes" id="UP000215181">
    <property type="component" value="Unassembled WGS sequence"/>
</dbReference>
<dbReference type="OrthoDB" id="9815607at2"/>
<gene>
    <name evidence="13" type="primary">ccmD</name>
    <name evidence="13" type="ORF">CGK74_04380</name>
</gene>
<dbReference type="InterPro" id="IPR007078">
    <property type="entry name" value="Haem_export_protD_CcmD"/>
</dbReference>
<dbReference type="GO" id="GO:0005886">
    <property type="term" value="C:plasma membrane"/>
    <property type="evidence" value="ECO:0007669"/>
    <property type="project" value="UniProtKB-SubCell"/>
</dbReference>
<proteinExistence type="inferred from homology"/>
<evidence type="ECO:0000313" key="13">
    <source>
        <dbReference type="EMBL" id="OYD55429.1"/>
    </source>
</evidence>
<keyword evidence="8 12" id="KW-0812">Transmembrane</keyword>
<evidence type="ECO:0000256" key="5">
    <source>
        <dbReference type="ARBA" id="ARBA00022448"/>
    </source>
</evidence>
<reference evidence="13 14" key="1">
    <citation type="submission" date="2017-07" db="EMBL/GenBank/DDBJ databases">
        <title>Thauera sp. KNDSS-Mac4 genome sequence and assembly.</title>
        <authorList>
            <person name="Mayilraj S."/>
        </authorList>
    </citation>
    <scope>NUCLEOTIDE SEQUENCE [LARGE SCALE GENOMIC DNA]</scope>
    <source>
        <strain evidence="13 14">KNDSS-Mac4</strain>
    </source>
</reference>
<keyword evidence="5 12" id="KW-0813">Transport</keyword>
<sequence length="75" mass="8512">MAQWESWSAFWDMGGAAFFVWGSYGVTFALMALELVLVLRRRKDTVTRLLRWRRAVGKDSARKAGASVPVMESET</sequence>
<name>A0A235F2C8_9RHOO</name>
<comment type="similarity">
    <text evidence="3 12">Belongs to the CcmD/CycX/HelD family.</text>
</comment>
<keyword evidence="6 12" id="KW-1003">Cell membrane</keyword>
<evidence type="ECO:0000256" key="10">
    <source>
        <dbReference type="ARBA" id="ARBA00022989"/>
    </source>
</evidence>
<evidence type="ECO:0000313" key="14">
    <source>
        <dbReference type="Proteomes" id="UP000215181"/>
    </source>
</evidence>
<evidence type="ECO:0000256" key="12">
    <source>
        <dbReference type="RuleBase" id="RU363101"/>
    </source>
</evidence>
<feature type="transmembrane region" description="Helical" evidence="12">
    <location>
        <begin position="16"/>
        <end position="39"/>
    </location>
</feature>
<keyword evidence="7 12" id="KW-0997">Cell inner membrane</keyword>
<keyword evidence="9 12" id="KW-0201">Cytochrome c-type biogenesis</keyword>
<dbReference type="RefSeq" id="WP_094267253.1">
    <property type="nucleotide sequence ID" value="NZ_JAQVFK010000013.1"/>
</dbReference>
<dbReference type="EMBL" id="NOIH01000003">
    <property type="protein sequence ID" value="OYD55429.1"/>
    <property type="molecule type" value="Genomic_DNA"/>
</dbReference>
<evidence type="ECO:0000256" key="8">
    <source>
        <dbReference type="ARBA" id="ARBA00022692"/>
    </source>
</evidence>
<dbReference type="GO" id="GO:0017004">
    <property type="term" value="P:cytochrome complex assembly"/>
    <property type="evidence" value="ECO:0007669"/>
    <property type="project" value="UniProtKB-KW"/>
</dbReference>
<evidence type="ECO:0000256" key="3">
    <source>
        <dbReference type="ARBA" id="ARBA00008741"/>
    </source>
</evidence>
<keyword evidence="11 12" id="KW-0472">Membrane</keyword>
<evidence type="ECO:0000256" key="2">
    <source>
        <dbReference type="ARBA" id="ARBA00004377"/>
    </source>
</evidence>
<evidence type="ECO:0000256" key="9">
    <source>
        <dbReference type="ARBA" id="ARBA00022748"/>
    </source>
</evidence>
<organism evidence="13 14">
    <name type="scientific">Thauera propionica</name>
    <dbReference type="NCBI Taxonomy" id="2019431"/>
    <lineage>
        <taxon>Bacteria</taxon>
        <taxon>Pseudomonadati</taxon>
        <taxon>Pseudomonadota</taxon>
        <taxon>Betaproteobacteria</taxon>
        <taxon>Rhodocyclales</taxon>
        <taxon>Zoogloeaceae</taxon>
        <taxon>Thauera</taxon>
    </lineage>
</organism>
<keyword evidence="10 12" id="KW-1133">Transmembrane helix</keyword>
<dbReference type="Pfam" id="PF04995">
    <property type="entry name" value="CcmD"/>
    <property type="match status" value="1"/>
</dbReference>
<evidence type="ECO:0000256" key="7">
    <source>
        <dbReference type="ARBA" id="ARBA00022519"/>
    </source>
</evidence>
<evidence type="ECO:0000256" key="1">
    <source>
        <dbReference type="ARBA" id="ARBA00002442"/>
    </source>
</evidence>
<evidence type="ECO:0000256" key="4">
    <source>
        <dbReference type="ARBA" id="ARBA00016461"/>
    </source>
</evidence>
<dbReference type="NCBIfam" id="TIGR03141">
    <property type="entry name" value="cytochro_ccmD"/>
    <property type="match status" value="1"/>
</dbReference>
<evidence type="ECO:0000256" key="11">
    <source>
        <dbReference type="ARBA" id="ARBA00023136"/>
    </source>
</evidence>
<dbReference type="GO" id="GO:0015886">
    <property type="term" value="P:heme transport"/>
    <property type="evidence" value="ECO:0007669"/>
    <property type="project" value="InterPro"/>
</dbReference>
<protein>
    <recommendedName>
        <fullName evidence="4 12">Heme exporter protein D</fullName>
    </recommendedName>
</protein>
<accession>A0A235F2C8</accession>
<comment type="caution">
    <text evidence="13">The sequence shown here is derived from an EMBL/GenBank/DDBJ whole genome shotgun (WGS) entry which is preliminary data.</text>
</comment>
<dbReference type="AlphaFoldDB" id="A0A235F2C8"/>
<keyword evidence="14" id="KW-1185">Reference proteome</keyword>
<comment type="function">
    <text evidence="1 12">Required for the export of heme to the periplasm for the biogenesis of c-type cytochromes.</text>
</comment>